<dbReference type="GO" id="GO:0098795">
    <property type="term" value="P:global gene silencing by mRNA cleavage"/>
    <property type="evidence" value="ECO:0000250"/>
    <property type="project" value="dictyBase"/>
</dbReference>
<dbReference type="Pfam" id="PF16486">
    <property type="entry name" value="ArgoN"/>
    <property type="match status" value="1"/>
</dbReference>
<dbReference type="GO" id="GO:0031047">
    <property type="term" value="P:regulatory ncRNA-mediated gene silencing"/>
    <property type="evidence" value="ECO:0000318"/>
    <property type="project" value="GO_Central"/>
</dbReference>
<keyword evidence="2" id="KW-0217">Developmental protein</keyword>
<evidence type="ECO:0000259" key="9">
    <source>
        <dbReference type="PROSITE" id="PS50821"/>
    </source>
</evidence>
<dbReference type="eggNOG" id="KOG1042">
    <property type="taxonomic scope" value="Eukaryota"/>
</dbReference>
<dbReference type="SUPFAM" id="SSF101690">
    <property type="entry name" value="PAZ domain"/>
    <property type="match status" value="1"/>
</dbReference>
<comment type="similarity">
    <text evidence="7">Belongs to the argonaute family. Piwi subfamily.</text>
</comment>
<dbReference type="CDD" id="cd02845">
    <property type="entry name" value="PAZ_piwi_like"/>
    <property type="match status" value="1"/>
</dbReference>
<dbReference type="Gene3D" id="2.170.260.10">
    <property type="entry name" value="paz domain"/>
    <property type="match status" value="1"/>
</dbReference>
<dbReference type="PANTHER" id="PTHR22891">
    <property type="entry name" value="EUKARYOTIC TRANSLATION INITIATION FACTOR 2C"/>
    <property type="match status" value="1"/>
</dbReference>
<dbReference type="SMR" id="Q7KWS3"/>
<dbReference type="HOGENOM" id="CLU_008813_0_0_1"/>
<dbReference type="SMART" id="SM00950">
    <property type="entry name" value="Piwi"/>
    <property type="match status" value="1"/>
</dbReference>
<organism evidence="11 12">
    <name type="scientific">Dictyostelium discoideum</name>
    <name type="common">Social amoeba</name>
    <dbReference type="NCBI Taxonomy" id="44689"/>
    <lineage>
        <taxon>Eukaryota</taxon>
        <taxon>Amoebozoa</taxon>
        <taxon>Evosea</taxon>
        <taxon>Eumycetozoa</taxon>
        <taxon>Dictyostelia</taxon>
        <taxon>Dictyosteliales</taxon>
        <taxon>Dictyosteliaceae</taxon>
        <taxon>Dictyostelium</taxon>
    </lineage>
</organism>
<dbReference type="InterPro" id="IPR014811">
    <property type="entry name" value="ArgoL1"/>
</dbReference>
<reference evidence="11 12" key="1">
    <citation type="journal article" date="2005" name="Nature">
        <title>The genome of the social amoeba Dictyostelium discoideum.</title>
        <authorList>
            <consortium name="The Dictyostelium discoideum Sequencing Consortium"/>
            <person name="Eichinger L."/>
            <person name="Pachebat J.A."/>
            <person name="Glockner G."/>
            <person name="Rajandream M.A."/>
            <person name="Sucgang R."/>
            <person name="Berriman M."/>
            <person name="Song J."/>
            <person name="Olsen R."/>
            <person name="Szafranski K."/>
            <person name="Xu Q."/>
            <person name="Tunggal B."/>
            <person name="Kummerfeld S."/>
            <person name="Madera M."/>
            <person name="Konfortov B.A."/>
            <person name="Rivero F."/>
            <person name="Bankier A.T."/>
            <person name="Lehmann R."/>
            <person name="Hamlin N."/>
            <person name="Davies R."/>
            <person name="Gaudet P."/>
            <person name="Fey P."/>
            <person name="Pilcher K."/>
            <person name="Chen G."/>
            <person name="Saunders D."/>
            <person name="Sodergren E."/>
            <person name="Davis P."/>
            <person name="Kerhornou A."/>
            <person name="Nie X."/>
            <person name="Hall N."/>
            <person name="Anjard C."/>
            <person name="Hemphill L."/>
            <person name="Bason N."/>
            <person name="Farbrother P."/>
            <person name="Desany B."/>
            <person name="Just E."/>
            <person name="Morio T."/>
            <person name="Rost R."/>
            <person name="Churcher C."/>
            <person name="Cooper J."/>
            <person name="Haydock S."/>
            <person name="van Driessche N."/>
            <person name="Cronin A."/>
            <person name="Goodhead I."/>
            <person name="Muzny D."/>
            <person name="Mourier T."/>
            <person name="Pain A."/>
            <person name="Lu M."/>
            <person name="Harper D."/>
            <person name="Lindsay R."/>
            <person name="Hauser H."/>
            <person name="James K."/>
            <person name="Quiles M."/>
            <person name="Madan Babu M."/>
            <person name="Saito T."/>
            <person name="Buchrieser C."/>
            <person name="Wardroper A."/>
            <person name="Felder M."/>
            <person name="Thangavelu M."/>
            <person name="Johnson D."/>
            <person name="Knights A."/>
            <person name="Loulseged H."/>
            <person name="Mungall K."/>
            <person name="Oliver K."/>
            <person name="Price C."/>
            <person name="Quail M.A."/>
            <person name="Urushihara H."/>
            <person name="Hernandez J."/>
            <person name="Rabbinowitsch E."/>
            <person name="Steffen D."/>
            <person name="Sanders M."/>
            <person name="Ma J."/>
            <person name="Kohara Y."/>
            <person name="Sharp S."/>
            <person name="Simmonds M."/>
            <person name="Spiegler S."/>
            <person name="Tivey A."/>
            <person name="Sugano S."/>
            <person name="White B."/>
            <person name="Walker D."/>
            <person name="Woodward J."/>
            <person name="Winckler T."/>
            <person name="Tanaka Y."/>
            <person name="Shaulsky G."/>
            <person name="Schleicher M."/>
            <person name="Weinstock G."/>
            <person name="Rosenthal A."/>
            <person name="Cox E.C."/>
            <person name="Chisholm R.L."/>
            <person name="Gibbs R."/>
            <person name="Loomis W.F."/>
            <person name="Platzer M."/>
            <person name="Kay R.R."/>
            <person name="Williams J."/>
            <person name="Dear P.H."/>
            <person name="Noegel A.A."/>
            <person name="Barrell B."/>
            <person name="Kuspa A."/>
        </authorList>
    </citation>
    <scope>NUCLEOTIDE SEQUENCE [LARGE SCALE GENOMIC DNA]</scope>
    <source>
        <strain evidence="11 12">AX4</strain>
    </source>
</reference>
<keyword evidence="4" id="KW-0221">Differentiation</keyword>
<dbReference type="FunCoup" id="Q7KWS3">
    <property type="interactions" value="71"/>
</dbReference>
<feature type="domain" description="PAZ" evidence="9">
    <location>
        <begin position="423"/>
        <end position="522"/>
    </location>
</feature>
<sequence>MGPKKPNIQDEPNQPNPAGGVKPPPGFQQQPQHQQQQQQPRGPPPGFQQQQQPQQQQQQQPQQQQQQQQPRGPPPGFHQQGHPQGHPQGQQQGHPQQGQQQRGPQQQGQQQGNPQQQQRGPQQGHPQQQQRGPQQGHPQQGHPQQGQQQQRGPQQGQQQGQQQQRGPQQGPQQGQPKQPSGSWGKQPPQNLQPQQQPQQQQQQQQQQQTTTTTTTTTSSSSPAAAQVPTISRKDLVKDDDIENIAIVPAKPRSIQSQPISVITNFFPVQVRQNRSLFLYRIDYDPPQVARDRRFKVMKEFLAANSLIFTKYDGDSLLFSAKKIQINSQNVDGVQILIKLAKEFDHTDKSITQFFNVLTKSFMRSMGYSLMGRNYYTSVGKRDVPKHFLEVWKGFSTSVIPTEAGTMLLCDSTTKVVRSQTVLERIRYLNNNTNRCTAEIVNSIVLTRYNNKTYRISGISWQGKNSKVTDIMEGSTTFLQYYQKNYPKYKITDLNQPLLKSEVKMRGMKQTIYLVPELTYLTGLNDEMRKDFHIMKDLAEESNVEPYKRIDNLNNFVNGFNTNPTISKELESWGISYQPALKVEGCVLQAPKNVPINNANALRNVKWVFIVEQLDFQRGECQKNLDLFLRESQLQPPTIHHPVLPKSSRDIKSTIYTDIMEQYVKKGVSFFLIIIPQNNAEVYKGIKMKSLIQFRVLTQCIFSRTFDKGRPVSVKLKQQVVAKLGLAPWGLGQDIYKGVPKKTMVIGVDVGHNSDMKGHSVVGFVATIDDKFQKFFSRAYAQERPGKEIIHSLEDATKEAMKSYFNHNNCLPELVIVYRDGVGDGMLDLVNKTEIAAMKKGFAETPSSWGTKPKLVYTIVKKNTNARFFTNDNQKANPPPGTLIDSKITHQNWYDFFLVSQVAFKGSINPTHYHVLLDEHQMAADLFQFFTFQMCHLYFNFEKSVRVPASCQFAHKMAFLIGRTVGRNVDKDLSDKLYFL</sequence>
<evidence type="ECO:0000313" key="11">
    <source>
        <dbReference type="EMBL" id="EAL69296.1"/>
    </source>
</evidence>
<dbReference type="GO" id="GO:0034584">
    <property type="term" value="F:piRNA binding"/>
    <property type="evidence" value="ECO:0000318"/>
    <property type="project" value="GO_Central"/>
</dbReference>
<keyword evidence="6" id="KW-0943">RNA-mediated gene silencing</keyword>
<dbReference type="GO" id="GO:0003727">
    <property type="term" value="F:single-stranded RNA binding"/>
    <property type="evidence" value="ECO:0000250"/>
    <property type="project" value="dictyBase"/>
</dbReference>
<dbReference type="PROSITE" id="PS50821">
    <property type="entry name" value="PAZ"/>
    <property type="match status" value="1"/>
</dbReference>
<dbReference type="Proteomes" id="UP000002195">
    <property type="component" value="Unassembled WGS sequence"/>
</dbReference>
<dbReference type="GO" id="GO:0016441">
    <property type="term" value="P:post-transcriptional gene silencing"/>
    <property type="evidence" value="ECO:0000315"/>
    <property type="project" value="dictyBase"/>
</dbReference>
<dbReference type="InterPro" id="IPR036397">
    <property type="entry name" value="RNaseH_sf"/>
</dbReference>
<evidence type="ECO:0000259" key="10">
    <source>
        <dbReference type="PROSITE" id="PS50822"/>
    </source>
</evidence>
<dbReference type="InterPro" id="IPR003165">
    <property type="entry name" value="Piwi"/>
</dbReference>
<dbReference type="FunFam" id="3.30.420.10:FF:000014">
    <property type="entry name" value="Piwi-like RNA-mediated gene silencing 1"/>
    <property type="match status" value="1"/>
</dbReference>
<dbReference type="InterPro" id="IPR003100">
    <property type="entry name" value="PAZ_dom"/>
</dbReference>
<feature type="compositionally biased region" description="Low complexity" evidence="8">
    <location>
        <begin position="77"/>
        <end position="176"/>
    </location>
</feature>
<dbReference type="Pfam" id="PF02170">
    <property type="entry name" value="PAZ"/>
    <property type="match status" value="1"/>
</dbReference>
<dbReference type="InterPro" id="IPR012337">
    <property type="entry name" value="RNaseH-like_sf"/>
</dbReference>
<dbReference type="GO" id="GO:0005634">
    <property type="term" value="C:nucleus"/>
    <property type="evidence" value="ECO:0000314"/>
    <property type="project" value="dictyBase"/>
</dbReference>
<dbReference type="EMBL" id="AAFI02000014">
    <property type="protein sequence ID" value="EAL69296.1"/>
    <property type="molecule type" value="Genomic_DNA"/>
</dbReference>
<dbReference type="GO" id="GO:0035194">
    <property type="term" value="P:regulatory ncRNA-mediated post-transcriptional gene silencing"/>
    <property type="evidence" value="ECO:0000250"/>
    <property type="project" value="dictyBase"/>
</dbReference>
<feature type="compositionally biased region" description="Low complexity" evidence="8">
    <location>
        <begin position="186"/>
        <end position="217"/>
    </location>
</feature>
<dbReference type="FunFam" id="2.170.260.10:FF:000003">
    <property type="entry name" value="Piwi-like RNA-mediated gene silencing 2"/>
    <property type="match status" value="1"/>
</dbReference>
<dbReference type="PaxDb" id="44689-DDB0220136"/>
<dbReference type="InterPro" id="IPR032474">
    <property type="entry name" value="Argonaute_N"/>
</dbReference>
<dbReference type="GO" id="GO:0004521">
    <property type="term" value="F:RNA endonuclease activity"/>
    <property type="evidence" value="ECO:0000318"/>
    <property type="project" value="GO_Central"/>
</dbReference>
<comment type="caution">
    <text evidence="11">The sequence shown here is derived from an EMBL/GenBank/DDBJ whole genome shotgun (WGS) entry which is preliminary data.</text>
</comment>
<keyword evidence="5" id="KW-0694">RNA-binding</keyword>
<dbReference type="InParanoid" id="Q7KWS3"/>
<dbReference type="SUPFAM" id="SSF53098">
    <property type="entry name" value="Ribonuclease H-like"/>
    <property type="match status" value="1"/>
</dbReference>
<keyword evidence="12" id="KW-1185">Reference proteome</keyword>
<dbReference type="AlphaFoldDB" id="Q7KWS3"/>
<feature type="region of interest" description="Disordered" evidence="8">
    <location>
        <begin position="1"/>
        <end position="234"/>
    </location>
</feature>
<dbReference type="PROSITE" id="PS50822">
    <property type="entry name" value="PIWI"/>
    <property type="match status" value="1"/>
</dbReference>
<evidence type="ECO:0000256" key="6">
    <source>
        <dbReference type="ARBA" id="ARBA00023158"/>
    </source>
</evidence>
<keyword evidence="3" id="KW-0963">Cytoplasm</keyword>
<dbReference type="PhylomeDB" id="Q7KWS3"/>
<dbReference type="STRING" id="44689.Q7KWS3"/>
<evidence type="ECO:0000256" key="2">
    <source>
        <dbReference type="ARBA" id="ARBA00022473"/>
    </source>
</evidence>
<accession>Q551V9</accession>
<gene>
    <name evidence="11" type="primary">agnA</name>
    <name evidence="11" type="ORF">DDB_G0276299</name>
</gene>
<dbReference type="Pfam" id="PF02171">
    <property type="entry name" value="Piwi"/>
    <property type="match status" value="1"/>
</dbReference>
<dbReference type="OMA" id="NTRRYMM"/>
<dbReference type="GeneID" id="8620422"/>
<dbReference type="CDD" id="cd04658">
    <property type="entry name" value="Piwi_piwi-like_Euk"/>
    <property type="match status" value="1"/>
</dbReference>
<dbReference type="RefSeq" id="XP_643218.1">
    <property type="nucleotide sequence ID" value="XM_638126.1"/>
</dbReference>
<dbReference type="InterPro" id="IPR036085">
    <property type="entry name" value="PAZ_dom_sf"/>
</dbReference>
<dbReference type="FunFam" id="3.40.50.2300:FF:000881">
    <property type="match status" value="1"/>
</dbReference>
<evidence type="ECO:0000256" key="4">
    <source>
        <dbReference type="ARBA" id="ARBA00022782"/>
    </source>
</evidence>
<dbReference type="GO" id="GO:0043186">
    <property type="term" value="C:P granule"/>
    <property type="evidence" value="ECO:0000318"/>
    <property type="project" value="GO_Central"/>
</dbReference>
<evidence type="ECO:0000256" key="8">
    <source>
        <dbReference type="SAM" id="MobiDB-lite"/>
    </source>
</evidence>
<comment type="subcellular location">
    <subcellularLocation>
        <location evidence="1">Cytoplasm</location>
    </subcellularLocation>
</comment>
<dbReference type="Pfam" id="PF08699">
    <property type="entry name" value="ArgoL1"/>
    <property type="match status" value="1"/>
</dbReference>
<evidence type="ECO:0000256" key="1">
    <source>
        <dbReference type="ARBA" id="ARBA00004496"/>
    </source>
</evidence>
<protein>
    <submittedName>
        <fullName evidence="11">Argonaut-like protein</fullName>
    </submittedName>
</protein>
<evidence type="ECO:0000313" key="12">
    <source>
        <dbReference type="Proteomes" id="UP000002195"/>
    </source>
</evidence>
<dbReference type="Gene3D" id="3.40.50.2300">
    <property type="match status" value="1"/>
</dbReference>
<dbReference type="KEGG" id="ddi:DDB_G0276299"/>
<accession>Q7KWS3</accession>
<dbReference type="GO" id="GO:0005737">
    <property type="term" value="C:cytoplasm"/>
    <property type="evidence" value="ECO:0000314"/>
    <property type="project" value="dictyBase"/>
</dbReference>
<evidence type="ECO:0000256" key="7">
    <source>
        <dbReference type="ARBA" id="ARBA00038291"/>
    </source>
</evidence>
<dbReference type="VEuPathDB" id="AmoebaDB:DDB_G0276299"/>
<dbReference type="SMART" id="SM00949">
    <property type="entry name" value="PAZ"/>
    <property type="match status" value="1"/>
</dbReference>
<feature type="compositionally biased region" description="Low complexity" evidence="8">
    <location>
        <begin position="27"/>
        <end position="40"/>
    </location>
</feature>
<dbReference type="GO" id="GO:0030154">
    <property type="term" value="P:cell differentiation"/>
    <property type="evidence" value="ECO:0007669"/>
    <property type="project" value="UniProtKB-KW"/>
</dbReference>
<name>Q7KWS3_DICDI</name>
<evidence type="ECO:0000256" key="3">
    <source>
        <dbReference type="ARBA" id="ARBA00022490"/>
    </source>
</evidence>
<dbReference type="dictyBase" id="DDB_G0276299">
    <property type="gene designation" value="agnA"/>
</dbReference>
<dbReference type="Gene3D" id="3.30.420.10">
    <property type="entry name" value="Ribonuclease H-like superfamily/Ribonuclease H"/>
    <property type="match status" value="1"/>
</dbReference>
<dbReference type="GO" id="GO:0030422">
    <property type="term" value="P:siRNA processing"/>
    <property type="evidence" value="ECO:0000315"/>
    <property type="project" value="dictyBase"/>
</dbReference>
<feature type="compositionally biased region" description="Low complexity" evidence="8">
    <location>
        <begin position="47"/>
        <end position="70"/>
    </location>
</feature>
<feature type="domain" description="Piwi" evidence="10">
    <location>
        <begin position="669"/>
        <end position="965"/>
    </location>
</feature>
<evidence type="ECO:0000256" key="5">
    <source>
        <dbReference type="ARBA" id="ARBA00022884"/>
    </source>
</evidence>
<proteinExistence type="inferred from homology"/>
<dbReference type="GO" id="GO:0036453">
    <property type="term" value="P:transitive RNA interference"/>
    <property type="evidence" value="ECO:0000315"/>
    <property type="project" value="dictyBase"/>
</dbReference>